<reference evidence="3 4" key="1">
    <citation type="submission" date="2016-10" db="EMBL/GenBank/DDBJ databases">
        <authorList>
            <person name="de Groot N.N."/>
        </authorList>
    </citation>
    <scope>NUCLEOTIDE SEQUENCE [LARGE SCALE GENOMIC DNA]</scope>
    <source>
        <strain evidence="3 4">S5-249</strain>
    </source>
</reference>
<keyword evidence="2" id="KW-0472">Membrane</keyword>
<dbReference type="RefSeq" id="WP_093315145.1">
    <property type="nucleotide sequence ID" value="NZ_FOZG01000002.1"/>
</dbReference>
<evidence type="ECO:0000313" key="4">
    <source>
        <dbReference type="Proteomes" id="UP000198824"/>
    </source>
</evidence>
<feature type="compositionally biased region" description="Low complexity" evidence="1">
    <location>
        <begin position="89"/>
        <end position="101"/>
    </location>
</feature>
<dbReference type="AlphaFoldDB" id="A0A1I6LD83"/>
<protein>
    <submittedName>
        <fullName evidence="3">Uncharacterized protein</fullName>
    </submittedName>
</protein>
<keyword evidence="4" id="KW-1185">Reference proteome</keyword>
<dbReference type="STRING" id="1166337.SAMN05192580_2595"/>
<accession>A0A1I6LD83</accession>
<gene>
    <name evidence="3" type="ORF">SAMN05192580_2595</name>
</gene>
<feature type="transmembrane region" description="Helical" evidence="2">
    <location>
        <begin position="6"/>
        <end position="29"/>
    </location>
</feature>
<name>A0A1I6LD83_9SPHN</name>
<dbReference type="EMBL" id="FOZG01000002">
    <property type="protein sequence ID" value="SFS01393.1"/>
    <property type="molecule type" value="Genomic_DNA"/>
</dbReference>
<organism evidence="3 4">
    <name type="scientific">Sphingomonas jatrophae</name>
    <dbReference type="NCBI Taxonomy" id="1166337"/>
    <lineage>
        <taxon>Bacteria</taxon>
        <taxon>Pseudomonadati</taxon>
        <taxon>Pseudomonadota</taxon>
        <taxon>Alphaproteobacteria</taxon>
        <taxon>Sphingomonadales</taxon>
        <taxon>Sphingomonadaceae</taxon>
        <taxon>Sphingomonas</taxon>
    </lineage>
</organism>
<evidence type="ECO:0000313" key="3">
    <source>
        <dbReference type="EMBL" id="SFS01393.1"/>
    </source>
</evidence>
<feature type="transmembrane region" description="Helical" evidence="2">
    <location>
        <begin position="41"/>
        <end position="59"/>
    </location>
</feature>
<keyword evidence="2" id="KW-1133">Transmembrane helix</keyword>
<proteinExistence type="predicted"/>
<sequence length="135" mass="13572">MSEPGFNAFGIVYLLVAVSVVLLVAGLVMRRRGALRSRGAAIGWAVLTVLPLVIAGLAFRGKHVAEDATGTEVVEPSGRPGLPADEQAEGAAAASDINNAALSSPRPNTLEPGDLTNSTTDVGGGAAVDKAPTGQ</sequence>
<keyword evidence="2" id="KW-0812">Transmembrane</keyword>
<evidence type="ECO:0000256" key="1">
    <source>
        <dbReference type="SAM" id="MobiDB-lite"/>
    </source>
</evidence>
<evidence type="ECO:0000256" key="2">
    <source>
        <dbReference type="SAM" id="Phobius"/>
    </source>
</evidence>
<feature type="region of interest" description="Disordered" evidence="1">
    <location>
        <begin position="69"/>
        <end position="135"/>
    </location>
</feature>
<dbReference type="Proteomes" id="UP000198824">
    <property type="component" value="Unassembled WGS sequence"/>
</dbReference>